<dbReference type="AlphaFoldDB" id="A0AAU7KQN5"/>
<evidence type="ECO:0000256" key="7">
    <source>
        <dbReference type="SAM" id="MobiDB-lite"/>
    </source>
</evidence>
<comment type="catalytic activity">
    <reaction evidence="1 6">
        <text>a beta-lactam + H2O = a substituted beta-amino acid</text>
        <dbReference type="Rhea" id="RHEA:20401"/>
        <dbReference type="ChEBI" id="CHEBI:15377"/>
        <dbReference type="ChEBI" id="CHEBI:35627"/>
        <dbReference type="ChEBI" id="CHEBI:140347"/>
        <dbReference type="EC" id="3.5.2.6"/>
    </reaction>
</comment>
<dbReference type="PROSITE" id="PS00336">
    <property type="entry name" value="BETA_LACTAMASE_C"/>
    <property type="match status" value="1"/>
</dbReference>
<evidence type="ECO:0000313" key="10">
    <source>
        <dbReference type="EMBL" id="XBO73894.1"/>
    </source>
</evidence>
<evidence type="ECO:0000259" key="9">
    <source>
        <dbReference type="Pfam" id="PF00144"/>
    </source>
</evidence>
<dbReference type="NCBIfam" id="NF033085">
    <property type="entry name" value="bla_class_C"/>
    <property type="match status" value="1"/>
</dbReference>
<evidence type="ECO:0000256" key="2">
    <source>
        <dbReference type="ARBA" id="ARBA00007840"/>
    </source>
</evidence>
<evidence type="ECO:0000256" key="6">
    <source>
        <dbReference type="RuleBase" id="RU361140"/>
    </source>
</evidence>
<dbReference type="GO" id="GO:0030288">
    <property type="term" value="C:outer membrane-bounded periplasmic space"/>
    <property type="evidence" value="ECO:0007669"/>
    <property type="project" value="InterPro"/>
</dbReference>
<evidence type="ECO:0000256" key="4">
    <source>
        <dbReference type="ARBA" id="ARBA00022801"/>
    </source>
</evidence>
<keyword evidence="8" id="KW-0732">Signal</keyword>
<dbReference type="InterPro" id="IPR001586">
    <property type="entry name" value="Beta-lactam_class-C_AS"/>
</dbReference>
<reference evidence="10" key="1">
    <citation type="submission" date="2022-06" db="EMBL/GenBank/DDBJ databases">
        <title>A novel DMS-producing enzyme.</title>
        <authorList>
            <person name="Zhang Y."/>
        </authorList>
    </citation>
    <scope>NUCLEOTIDE SEQUENCE</scope>
    <source>
        <strain evidence="10">H10-59</strain>
    </source>
</reference>
<dbReference type="InterPro" id="IPR012338">
    <property type="entry name" value="Beta-lactam/transpept-like"/>
</dbReference>
<accession>A0AAU7KQN5</accession>
<feature type="signal peptide" evidence="8">
    <location>
        <begin position="1"/>
        <end position="22"/>
    </location>
</feature>
<dbReference type="PANTHER" id="PTHR46825:SF8">
    <property type="entry name" value="BETA-LACTAMASE-RELATED"/>
    <property type="match status" value="1"/>
</dbReference>
<evidence type="ECO:0000256" key="5">
    <source>
        <dbReference type="ARBA" id="ARBA00023251"/>
    </source>
</evidence>
<dbReference type="GO" id="GO:0017001">
    <property type="term" value="P:antibiotic catabolic process"/>
    <property type="evidence" value="ECO:0007669"/>
    <property type="project" value="InterPro"/>
</dbReference>
<dbReference type="InterPro" id="IPR058136">
    <property type="entry name" value="AmpC"/>
</dbReference>
<dbReference type="GO" id="GO:0046677">
    <property type="term" value="P:response to antibiotic"/>
    <property type="evidence" value="ECO:0007669"/>
    <property type="project" value="UniProtKB-UniRule"/>
</dbReference>
<comment type="similarity">
    <text evidence="2 6">Belongs to the class-C beta-lactamase family.</text>
</comment>
<name>A0AAU7KQN5_9GAMM</name>
<gene>
    <name evidence="10" type="ORF">NFG57_13800</name>
</gene>
<sequence>MPVRPVHLLPLVFAVGTTSAQAASAPKDADRSTVEQQSSRSCENPTMDQQIEALMDHHGIPGVSVALIDHGNICLSHYGVASRESSTGAAVNDDTLFEIGSVSKTFTAALGAWVQQGGAFSLSDSAASIEPDFEGRPVGEVSMVELATYTAGGFPLQFPAGVDDATIHDYFVNWQPDFAAGTKRLYSNPSIGLFGLLAAQSEGSSFAELMQDSVLPSLGLDATWLTVPDDQARHYAQGYNSDDQPVRVNPGPLDTQAYGIKTTARDLARFVQANIDAYQGSQDDQRMAQALLATHQGYAAVGEMQQGLAWESYALPTTLDTLQNGTTAEMALEPQPVTMLEPSGEPQPQRWYHKTGSTGGFGAYAAFMPAHELGIVILANKRYPNGERVEAAWRILEALEH</sequence>
<evidence type="ECO:0000256" key="8">
    <source>
        <dbReference type="SAM" id="SignalP"/>
    </source>
</evidence>
<feature type="compositionally biased region" description="Polar residues" evidence="7">
    <location>
        <begin position="34"/>
        <end position="44"/>
    </location>
</feature>
<dbReference type="GO" id="GO:0008800">
    <property type="term" value="F:beta-lactamase activity"/>
    <property type="evidence" value="ECO:0007669"/>
    <property type="project" value="UniProtKB-UniRule"/>
</dbReference>
<keyword evidence="5 6" id="KW-0046">Antibiotic resistance</keyword>
<evidence type="ECO:0000256" key="1">
    <source>
        <dbReference type="ARBA" id="ARBA00001526"/>
    </source>
</evidence>
<feature type="chain" id="PRO_5043358240" description="Beta-lactamase" evidence="8">
    <location>
        <begin position="23"/>
        <end position="401"/>
    </location>
</feature>
<feature type="domain" description="Beta-lactamase-related" evidence="9">
    <location>
        <begin position="48"/>
        <end position="399"/>
    </location>
</feature>
<dbReference type="EMBL" id="CP098828">
    <property type="protein sequence ID" value="XBO73894.1"/>
    <property type="molecule type" value="Genomic_DNA"/>
</dbReference>
<proteinExistence type="inferred from homology"/>
<dbReference type="RefSeq" id="WP_348814563.1">
    <property type="nucleotide sequence ID" value="NZ_CP098828.1"/>
</dbReference>
<dbReference type="PANTHER" id="PTHR46825">
    <property type="entry name" value="D-ALANYL-D-ALANINE-CARBOXYPEPTIDASE/ENDOPEPTIDASE AMPH"/>
    <property type="match status" value="1"/>
</dbReference>
<dbReference type="InterPro" id="IPR001466">
    <property type="entry name" value="Beta-lactam-related"/>
</dbReference>
<organism evidence="10">
    <name type="scientific">Halomonas sp. H10-59</name>
    <dbReference type="NCBI Taxonomy" id="2950874"/>
    <lineage>
        <taxon>Bacteria</taxon>
        <taxon>Pseudomonadati</taxon>
        <taxon>Pseudomonadota</taxon>
        <taxon>Gammaproteobacteria</taxon>
        <taxon>Oceanospirillales</taxon>
        <taxon>Halomonadaceae</taxon>
        <taxon>Halomonas</taxon>
    </lineage>
</organism>
<dbReference type="EC" id="3.5.2.6" evidence="3 6"/>
<dbReference type="InterPro" id="IPR050491">
    <property type="entry name" value="AmpC-like"/>
</dbReference>
<dbReference type="Gene3D" id="3.40.710.10">
    <property type="entry name" value="DD-peptidase/beta-lactamase superfamily"/>
    <property type="match status" value="1"/>
</dbReference>
<dbReference type="Pfam" id="PF00144">
    <property type="entry name" value="Beta-lactamase"/>
    <property type="match status" value="1"/>
</dbReference>
<protein>
    <recommendedName>
        <fullName evidence="3 6">Beta-lactamase</fullName>
        <ecNumber evidence="3 6">3.5.2.6</ecNumber>
    </recommendedName>
</protein>
<dbReference type="SUPFAM" id="SSF56601">
    <property type="entry name" value="beta-lactamase/transpeptidase-like"/>
    <property type="match status" value="1"/>
</dbReference>
<keyword evidence="4 6" id="KW-0378">Hydrolase</keyword>
<feature type="region of interest" description="Disordered" evidence="7">
    <location>
        <begin position="23"/>
        <end position="44"/>
    </location>
</feature>
<evidence type="ECO:0000256" key="3">
    <source>
        <dbReference type="ARBA" id="ARBA00012865"/>
    </source>
</evidence>